<sequence>MNRGCKKRKCTTLFYNPSTIQITPTPPTKVAQIAPTEVDNPKNAPQTSLPAHIPQEVAKETLQQAPQLDSVSKTPKAFNKTENLTGEDIEYAPVLAKNTRIANPKQVVMHNNIYKVNLGMLGELENNLFFSLFNRLKDKKDTVIRFAPKS</sequence>
<dbReference type="RefSeq" id="WP_053942132.1">
    <property type="nucleotide sequence ID" value="NZ_CDMH01000049.1"/>
</dbReference>
<accession>A0A0K2X8F3</accession>
<evidence type="ECO:0000313" key="5">
    <source>
        <dbReference type="Proteomes" id="UP000041394"/>
    </source>
</evidence>
<organism evidence="1 4">
    <name type="scientific">Helicobacter ailurogastricus</name>
    <dbReference type="NCBI Taxonomy" id="1578720"/>
    <lineage>
        <taxon>Bacteria</taxon>
        <taxon>Pseudomonadati</taxon>
        <taxon>Campylobacterota</taxon>
        <taxon>Epsilonproteobacteria</taxon>
        <taxon>Campylobacterales</taxon>
        <taxon>Helicobacteraceae</taxon>
        <taxon>Helicobacter</taxon>
    </lineage>
</organism>
<dbReference type="EMBL" id="CDML01000025">
    <property type="protein sequence ID" value="CRF40994.1"/>
    <property type="molecule type" value="Genomic_DNA"/>
</dbReference>
<reference evidence="1" key="1">
    <citation type="submission" date="2014-12" db="EMBL/GenBank/DDBJ databases">
        <title>Whole genome sequences of four Staphylococcus schleiferi canine isolates.</title>
        <authorList>
            <person name="Misic A.M."/>
            <person name="Cain C."/>
            <person name="Morris D.O."/>
            <person name="Rankin S."/>
            <person name="Beiting D."/>
        </authorList>
    </citation>
    <scope>NUCLEOTIDE SEQUENCE</scope>
    <source>
        <strain evidence="1">ASB11</strain>
        <strain evidence="2">ASB13</strain>
        <strain evidence="3">ASB9</strain>
    </source>
</reference>
<gene>
    <name evidence="1" type="ORF">HAL011_07700</name>
    <name evidence="2" type="ORF">HAL013_11330</name>
    <name evidence="3" type="ORF">HAL09_14310</name>
</gene>
<dbReference type="Proteomes" id="UP000041394">
    <property type="component" value="Unassembled WGS sequence"/>
</dbReference>
<protein>
    <submittedName>
        <fullName evidence="1">Uncharacterized protein</fullName>
    </submittedName>
</protein>
<dbReference type="AlphaFoldDB" id="A0A0K2X8F3"/>
<dbReference type="Proteomes" id="UP000038622">
    <property type="component" value="Unassembled WGS sequence"/>
</dbReference>
<reference evidence="5 6" key="3">
    <citation type="submission" date="2014-12" db="EMBL/GenBank/DDBJ databases">
        <authorList>
            <person name="Jaenicke S."/>
        </authorList>
    </citation>
    <scope>NUCLEOTIDE SEQUENCE [LARGE SCALE GENOMIC DNA]</scope>
</reference>
<dbReference type="EMBL" id="CDMN01000058">
    <property type="protein sequence ID" value="CRF44819.1"/>
    <property type="molecule type" value="Genomic_DNA"/>
</dbReference>
<dbReference type="OrthoDB" id="5362765at2"/>
<dbReference type="Proteomes" id="UP000045175">
    <property type="component" value="Unassembled WGS sequence"/>
</dbReference>
<keyword evidence="4" id="KW-1185">Reference proteome</keyword>
<evidence type="ECO:0000313" key="2">
    <source>
        <dbReference type="EMBL" id="CRF42920.1"/>
    </source>
</evidence>
<name>A0A0K2X8F3_9HELI</name>
<evidence type="ECO:0000313" key="3">
    <source>
        <dbReference type="EMBL" id="CRF44819.1"/>
    </source>
</evidence>
<reference evidence="4" key="2">
    <citation type="submission" date="2014-12" db="EMBL/GenBank/DDBJ databases">
        <authorList>
            <person name="Smet A."/>
        </authorList>
    </citation>
    <scope>NUCLEOTIDE SEQUENCE [LARGE SCALE GENOMIC DNA]</scope>
</reference>
<evidence type="ECO:0000313" key="6">
    <source>
        <dbReference type="Proteomes" id="UP000045175"/>
    </source>
</evidence>
<evidence type="ECO:0000313" key="1">
    <source>
        <dbReference type="EMBL" id="CRF40994.1"/>
    </source>
</evidence>
<proteinExistence type="predicted"/>
<evidence type="ECO:0000313" key="4">
    <source>
        <dbReference type="Proteomes" id="UP000038622"/>
    </source>
</evidence>
<dbReference type="STRING" id="1578720.HAL011_07700"/>
<dbReference type="EMBL" id="CDMH01000049">
    <property type="protein sequence ID" value="CRF42920.1"/>
    <property type="molecule type" value="Genomic_DNA"/>
</dbReference>